<dbReference type="InterPro" id="IPR000297">
    <property type="entry name" value="PPIase_PpiC"/>
</dbReference>
<dbReference type="EC" id="5.2.1.8" evidence="3"/>
<evidence type="ECO:0000256" key="1">
    <source>
        <dbReference type="ARBA" id="ARBA00000971"/>
    </source>
</evidence>
<protein>
    <recommendedName>
        <fullName evidence="3">peptidylprolyl isomerase</fullName>
        <ecNumber evidence="3">5.2.1.8</ecNumber>
    </recommendedName>
</protein>
<evidence type="ECO:0000259" key="8">
    <source>
        <dbReference type="PROSITE" id="PS50198"/>
    </source>
</evidence>
<keyword evidence="7" id="KW-0732">Signal</keyword>
<organism evidence="9 10">
    <name type="scientific">Sinimarinibacterium thermocellulolyticum</name>
    <dbReference type="NCBI Taxonomy" id="3170016"/>
    <lineage>
        <taxon>Bacteria</taxon>
        <taxon>Pseudomonadati</taxon>
        <taxon>Pseudomonadota</taxon>
        <taxon>Gammaproteobacteria</taxon>
        <taxon>Nevskiales</taxon>
        <taxon>Nevskiaceae</taxon>
        <taxon>Sinimarinibacterium</taxon>
    </lineage>
</organism>
<evidence type="ECO:0000256" key="5">
    <source>
        <dbReference type="PROSITE-ProRule" id="PRU00278"/>
    </source>
</evidence>
<gene>
    <name evidence="9" type="ORF">ABSH63_15595</name>
</gene>
<dbReference type="InterPro" id="IPR027304">
    <property type="entry name" value="Trigger_fact/SurA_dom_sf"/>
</dbReference>
<comment type="catalytic activity">
    <reaction evidence="1">
        <text>[protein]-peptidylproline (omega=180) = [protein]-peptidylproline (omega=0)</text>
        <dbReference type="Rhea" id="RHEA:16237"/>
        <dbReference type="Rhea" id="RHEA-COMP:10747"/>
        <dbReference type="Rhea" id="RHEA-COMP:10748"/>
        <dbReference type="ChEBI" id="CHEBI:83833"/>
        <dbReference type="ChEBI" id="CHEBI:83834"/>
        <dbReference type="EC" id="5.2.1.8"/>
    </reaction>
</comment>
<evidence type="ECO:0000313" key="10">
    <source>
        <dbReference type="Proteomes" id="UP001465331"/>
    </source>
</evidence>
<dbReference type="Proteomes" id="UP001465331">
    <property type="component" value="Unassembled WGS sequence"/>
</dbReference>
<dbReference type="PANTHER" id="PTHR47245:SF2">
    <property type="entry name" value="PEPTIDYL-PROLYL CIS-TRANS ISOMERASE HP_0175-RELATED"/>
    <property type="match status" value="1"/>
</dbReference>
<dbReference type="InterPro" id="IPR050245">
    <property type="entry name" value="PrsA_foldase"/>
</dbReference>
<dbReference type="PROSITE" id="PS50198">
    <property type="entry name" value="PPIC_PPIASE_2"/>
    <property type="match status" value="1"/>
</dbReference>
<accession>A0ABV2ADU1</accession>
<evidence type="ECO:0000256" key="6">
    <source>
        <dbReference type="SAM" id="MobiDB-lite"/>
    </source>
</evidence>
<sequence>MRALLSTAMLLGSAMLVGCAASAPSEPVLASAAGAEVRLGDLRRELSLQRPDGLQAALSSPETLKQLIQTLYVRHRMSDVAEELGYTERPLVQAQLRRDREMRLADLATRLYYQSLEVPDFAEAARTYYDEHPEEFITDETVHVAHILLRAPDEADKRRRRPEAEALLKRLKDGADFGELAAEHSEDGSRIMKGDLGPTKRGQMVPEFEEAAFALTQPGELSGVVETRFGLHIIKLLSRSAAEPIPFEDVRLKILSKLEGQYRQQKTNEWLAEVAPKDPVTLDETELAELAKRLRAEFKVPEPEPVAAGAPAGAEAPQEAVAASGAMADE</sequence>
<feature type="domain" description="PpiC" evidence="8">
    <location>
        <begin position="139"/>
        <end position="238"/>
    </location>
</feature>
<evidence type="ECO:0000256" key="7">
    <source>
        <dbReference type="SAM" id="SignalP"/>
    </source>
</evidence>
<feature type="region of interest" description="Disordered" evidence="6">
    <location>
        <begin position="301"/>
        <end position="330"/>
    </location>
</feature>
<dbReference type="InterPro" id="IPR046357">
    <property type="entry name" value="PPIase_dom_sf"/>
</dbReference>
<dbReference type="RefSeq" id="WP_352891015.1">
    <property type="nucleotide sequence ID" value="NZ_JBEPIJ010000037.1"/>
</dbReference>
<evidence type="ECO:0000256" key="3">
    <source>
        <dbReference type="ARBA" id="ARBA00013194"/>
    </source>
</evidence>
<name>A0ABV2ADU1_9GAMM</name>
<keyword evidence="5 9" id="KW-0413">Isomerase</keyword>
<evidence type="ECO:0000313" key="9">
    <source>
        <dbReference type="EMBL" id="MES0875422.1"/>
    </source>
</evidence>
<keyword evidence="4 5" id="KW-0697">Rotamase</keyword>
<feature type="signal peptide" evidence="7">
    <location>
        <begin position="1"/>
        <end position="20"/>
    </location>
</feature>
<dbReference type="Gene3D" id="3.10.50.40">
    <property type="match status" value="1"/>
</dbReference>
<dbReference type="PANTHER" id="PTHR47245">
    <property type="entry name" value="PEPTIDYLPROLYL ISOMERASE"/>
    <property type="match status" value="1"/>
</dbReference>
<evidence type="ECO:0000256" key="2">
    <source>
        <dbReference type="ARBA" id="ARBA00007656"/>
    </source>
</evidence>
<proteinExistence type="inferred from homology"/>
<comment type="similarity">
    <text evidence="2">Belongs to the PpiC/parvulin rotamase family.</text>
</comment>
<dbReference type="EMBL" id="JBEPIJ010000037">
    <property type="protein sequence ID" value="MES0875422.1"/>
    <property type="molecule type" value="Genomic_DNA"/>
</dbReference>
<dbReference type="SUPFAM" id="SSF109998">
    <property type="entry name" value="Triger factor/SurA peptide-binding domain-like"/>
    <property type="match status" value="1"/>
</dbReference>
<dbReference type="Pfam" id="PF00639">
    <property type="entry name" value="Rotamase"/>
    <property type="match status" value="1"/>
</dbReference>
<dbReference type="SUPFAM" id="SSF54534">
    <property type="entry name" value="FKBP-like"/>
    <property type="match status" value="1"/>
</dbReference>
<keyword evidence="10" id="KW-1185">Reference proteome</keyword>
<feature type="compositionally biased region" description="Low complexity" evidence="6">
    <location>
        <begin position="305"/>
        <end position="330"/>
    </location>
</feature>
<feature type="chain" id="PRO_5045059918" description="peptidylprolyl isomerase" evidence="7">
    <location>
        <begin position="21"/>
        <end position="330"/>
    </location>
</feature>
<reference evidence="9 10" key="1">
    <citation type="submission" date="2024-06" db="EMBL/GenBank/DDBJ databases">
        <authorList>
            <person name="Li Z."/>
            <person name="Jiang Y."/>
        </authorList>
    </citation>
    <scope>NUCLEOTIDE SEQUENCE [LARGE SCALE GENOMIC DNA]</scope>
    <source>
        <strain evidence="9 10">HSW-8</strain>
    </source>
</reference>
<comment type="caution">
    <text evidence="9">The sequence shown here is derived from an EMBL/GenBank/DDBJ whole genome shotgun (WGS) entry which is preliminary data.</text>
</comment>
<dbReference type="GO" id="GO:0016853">
    <property type="term" value="F:isomerase activity"/>
    <property type="evidence" value="ECO:0007669"/>
    <property type="project" value="UniProtKB-KW"/>
</dbReference>
<evidence type="ECO:0000256" key="4">
    <source>
        <dbReference type="ARBA" id="ARBA00023110"/>
    </source>
</evidence>
<dbReference type="PROSITE" id="PS51257">
    <property type="entry name" value="PROKAR_LIPOPROTEIN"/>
    <property type="match status" value="1"/>
</dbReference>